<dbReference type="EMBL" id="FUXI01000031">
    <property type="protein sequence ID" value="SKA05017.1"/>
    <property type="molecule type" value="Genomic_DNA"/>
</dbReference>
<evidence type="ECO:0000313" key="1">
    <source>
        <dbReference type="EMBL" id="SKA05017.1"/>
    </source>
</evidence>
<dbReference type="STRING" id="263852.SAMN02745116_02251"/>
<organism evidence="1 2">
    <name type="scientific">Pilibacter termitis</name>
    <dbReference type="NCBI Taxonomy" id="263852"/>
    <lineage>
        <taxon>Bacteria</taxon>
        <taxon>Bacillati</taxon>
        <taxon>Bacillota</taxon>
        <taxon>Bacilli</taxon>
        <taxon>Lactobacillales</taxon>
        <taxon>Enterococcaceae</taxon>
        <taxon>Pilibacter</taxon>
    </lineage>
</organism>
<keyword evidence="2" id="KW-1185">Reference proteome</keyword>
<proteinExistence type="predicted"/>
<reference evidence="1 2" key="1">
    <citation type="submission" date="2017-02" db="EMBL/GenBank/DDBJ databases">
        <authorList>
            <person name="Peterson S.W."/>
        </authorList>
    </citation>
    <scope>NUCLEOTIDE SEQUENCE [LARGE SCALE GENOMIC DNA]</scope>
    <source>
        <strain evidence="1 2">ATCC BAA-1030</strain>
    </source>
</reference>
<evidence type="ECO:0000313" key="2">
    <source>
        <dbReference type="Proteomes" id="UP000190328"/>
    </source>
</evidence>
<dbReference type="RefSeq" id="WP_078808150.1">
    <property type="nucleotide sequence ID" value="NZ_FUXI01000031.1"/>
</dbReference>
<protein>
    <submittedName>
        <fullName evidence="1">Uncharacterized protein</fullName>
    </submittedName>
</protein>
<gene>
    <name evidence="1" type="ORF">SAMN02745116_02251</name>
</gene>
<accession>A0A1T4QN22</accession>
<dbReference type="Proteomes" id="UP000190328">
    <property type="component" value="Unassembled WGS sequence"/>
</dbReference>
<dbReference type="AlphaFoldDB" id="A0A1T4QN22"/>
<name>A0A1T4QN22_9ENTE</name>
<sequence>MLDYYVLEDAKRKGLLVRQDTRNLEEMFYNVSTSQWEDCDFLLEYMDMENENFGQYTQISDKEAVVYLNRLMFMKFYDDGFAYPDL</sequence>